<feature type="transmembrane region" description="Helical" evidence="1">
    <location>
        <begin position="92"/>
        <end position="110"/>
    </location>
</feature>
<evidence type="ECO:0000256" key="1">
    <source>
        <dbReference type="SAM" id="Phobius"/>
    </source>
</evidence>
<keyword evidence="1" id="KW-1133">Transmembrane helix</keyword>
<keyword evidence="1" id="KW-0812">Transmembrane</keyword>
<gene>
    <name evidence="3" type="ORF">GOB93_01665</name>
</gene>
<reference evidence="3 4" key="1">
    <citation type="journal article" date="2020" name="Int. J. Syst. Evol. Microbiol.">
        <title>Novel acetic acid bacteria from cider fermentations: Acetobacter conturbans sp. nov. and Acetobacter fallax sp. nov.</title>
        <authorList>
            <person name="Sombolestani A.S."/>
            <person name="Cleenwerck I."/>
            <person name="Cnockaert M."/>
            <person name="Borremans W."/>
            <person name="Wieme A.D."/>
            <person name="De Vuyst L."/>
            <person name="Vandamme P."/>
        </authorList>
    </citation>
    <scope>NUCLEOTIDE SEQUENCE [LARGE SCALE GENOMIC DNA]</scope>
    <source>
        <strain evidence="3 4">LMG 30640</strain>
    </source>
</reference>
<organism evidence="3 4">
    <name type="scientific">Acetobacter musti</name>
    <dbReference type="NCBI Taxonomy" id="864732"/>
    <lineage>
        <taxon>Bacteria</taxon>
        <taxon>Pseudomonadati</taxon>
        <taxon>Pseudomonadota</taxon>
        <taxon>Alphaproteobacteria</taxon>
        <taxon>Acetobacterales</taxon>
        <taxon>Acetobacteraceae</taxon>
        <taxon>Acetobacter</taxon>
    </lineage>
</organism>
<dbReference type="InterPro" id="IPR026841">
    <property type="entry name" value="Aur1/Ipt1"/>
</dbReference>
<feature type="transmembrane region" description="Helical" evidence="1">
    <location>
        <begin position="297"/>
        <end position="315"/>
    </location>
</feature>
<feature type="domain" description="Inositolphosphotransferase Aur1/Ipt1" evidence="2">
    <location>
        <begin position="123"/>
        <end position="307"/>
    </location>
</feature>
<accession>A0ABX0JI69</accession>
<name>A0ABX0JI69_9PROT</name>
<sequence length="316" mass="34632">MHEYILICMKPEFCRESGLESCRQAGFVDGLKLNIIVQCALVIATALVFLATGTTLTADRGFPEFFLLLYGLLFIAAYIVRSRVLTLACQGLIFYISAGFCAGFAALAALRTEAPLADTRLDGWDHHLGIHTEHIFTFFAPFDAFNSVLGEAYRLTVPCMMVTIIVLALRQDAIGLYRMCFIFSVSAFTCALFNLFFPALDTVLYHHLSSDLMKHFPAGAGVDYGPPFEAWHSRRLSAASPSALSGVVAFPSLHVVMALTELAFLKINAVFNSVVFICVLLVLLSTILIGGHYVSDIIGGAFLFYGVSLLSERIVR</sequence>
<feature type="transmembrane region" description="Helical" evidence="1">
    <location>
        <begin position="243"/>
        <end position="264"/>
    </location>
</feature>
<evidence type="ECO:0000259" key="2">
    <source>
        <dbReference type="Pfam" id="PF14378"/>
    </source>
</evidence>
<feature type="transmembrane region" description="Helical" evidence="1">
    <location>
        <begin position="271"/>
        <end position="291"/>
    </location>
</feature>
<proteinExistence type="predicted"/>
<comment type="caution">
    <text evidence="3">The sequence shown here is derived from an EMBL/GenBank/DDBJ whole genome shotgun (WGS) entry which is preliminary data.</text>
</comment>
<evidence type="ECO:0000313" key="3">
    <source>
        <dbReference type="EMBL" id="NHN83348.1"/>
    </source>
</evidence>
<feature type="transmembrane region" description="Helical" evidence="1">
    <location>
        <begin position="62"/>
        <end position="80"/>
    </location>
</feature>
<dbReference type="EMBL" id="WOTB01000002">
    <property type="protein sequence ID" value="NHN83348.1"/>
    <property type="molecule type" value="Genomic_DNA"/>
</dbReference>
<dbReference type="Proteomes" id="UP000635278">
    <property type="component" value="Unassembled WGS sequence"/>
</dbReference>
<feature type="transmembrane region" description="Helical" evidence="1">
    <location>
        <begin position="152"/>
        <end position="169"/>
    </location>
</feature>
<feature type="transmembrane region" description="Helical" evidence="1">
    <location>
        <begin position="33"/>
        <end position="56"/>
    </location>
</feature>
<keyword evidence="4" id="KW-1185">Reference proteome</keyword>
<protein>
    <recommendedName>
        <fullName evidence="2">Inositolphosphotransferase Aur1/Ipt1 domain-containing protein</fullName>
    </recommendedName>
</protein>
<feature type="transmembrane region" description="Helical" evidence="1">
    <location>
        <begin position="176"/>
        <end position="197"/>
    </location>
</feature>
<evidence type="ECO:0000313" key="4">
    <source>
        <dbReference type="Proteomes" id="UP000635278"/>
    </source>
</evidence>
<dbReference type="Pfam" id="PF14378">
    <property type="entry name" value="PAP2_3"/>
    <property type="match status" value="1"/>
</dbReference>
<keyword evidence="1" id="KW-0472">Membrane</keyword>